<feature type="region of interest" description="Disordered" evidence="1">
    <location>
        <begin position="1"/>
        <end position="36"/>
    </location>
</feature>
<keyword evidence="2" id="KW-0812">Transmembrane</keyword>
<dbReference type="OrthoDB" id="9809330at2"/>
<gene>
    <name evidence="3" type="ORF">E4680_03240</name>
</gene>
<dbReference type="AlphaFoldDB" id="A0A4Z0FCP8"/>
<evidence type="ECO:0000313" key="4">
    <source>
        <dbReference type="Proteomes" id="UP000297890"/>
    </source>
</evidence>
<dbReference type="Pfam" id="PF01963">
    <property type="entry name" value="TraB_PrgY_gumN"/>
    <property type="match status" value="1"/>
</dbReference>
<dbReference type="InterPro" id="IPR005230">
    <property type="entry name" value="TraB_bac"/>
</dbReference>
<dbReference type="InterPro" id="IPR046345">
    <property type="entry name" value="TraB_PrgY-like"/>
</dbReference>
<evidence type="ECO:0000313" key="3">
    <source>
        <dbReference type="EMBL" id="TFZ83526.1"/>
    </source>
</evidence>
<dbReference type="CDD" id="cd14726">
    <property type="entry name" value="TraB_PrgY-like"/>
    <property type="match status" value="1"/>
</dbReference>
<keyword evidence="2" id="KW-0472">Membrane</keyword>
<feature type="transmembrane region" description="Helical" evidence="2">
    <location>
        <begin position="381"/>
        <end position="398"/>
    </location>
</feature>
<keyword evidence="4" id="KW-1185">Reference proteome</keyword>
<dbReference type="PANTHER" id="PTHR21530:SF7">
    <property type="entry name" value="TRAB DOMAIN-CONTAINING PROTEIN"/>
    <property type="match status" value="1"/>
</dbReference>
<dbReference type="NCBIfam" id="TIGR00261">
    <property type="entry name" value="traB"/>
    <property type="match status" value="1"/>
</dbReference>
<protein>
    <submittedName>
        <fullName evidence="3">TraB/GumN family protein</fullName>
    </submittedName>
</protein>
<keyword evidence="2" id="KW-1133">Transmembrane helix</keyword>
<evidence type="ECO:0000256" key="2">
    <source>
        <dbReference type="SAM" id="Phobius"/>
    </source>
</evidence>
<proteinExistence type="predicted"/>
<organism evidence="3 4">
    <name type="scientific">Candidatus Macondimonas diazotrophica</name>
    <dbReference type="NCBI Taxonomy" id="2305248"/>
    <lineage>
        <taxon>Bacteria</taxon>
        <taxon>Pseudomonadati</taxon>
        <taxon>Pseudomonadota</taxon>
        <taxon>Gammaproteobacteria</taxon>
        <taxon>Chromatiales</taxon>
        <taxon>Ectothiorhodospiraceae</taxon>
        <taxon>Candidatus Macondimonas</taxon>
    </lineage>
</organism>
<dbReference type="PANTHER" id="PTHR21530">
    <property type="entry name" value="PHEROMONE SHUTDOWN PROTEIN"/>
    <property type="match status" value="1"/>
</dbReference>
<accession>A0A4Z0FCP8</accession>
<dbReference type="EMBL" id="SRIO01000003">
    <property type="protein sequence ID" value="TFZ83526.1"/>
    <property type="molecule type" value="Genomic_DNA"/>
</dbReference>
<feature type="compositionally biased region" description="Basic residues" evidence="1">
    <location>
        <begin position="1"/>
        <end position="11"/>
    </location>
</feature>
<evidence type="ECO:0000256" key="1">
    <source>
        <dbReference type="SAM" id="MobiDB-lite"/>
    </source>
</evidence>
<dbReference type="Proteomes" id="UP000297890">
    <property type="component" value="Unassembled WGS sequence"/>
</dbReference>
<feature type="transmembrane region" description="Helical" evidence="2">
    <location>
        <begin position="428"/>
        <end position="450"/>
    </location>
</feature>
<name>A0A4Z0FCP8_9GAMM</name>
<dbReference type="InterPro" id="IPR002816">
    <property type="entry name" value="TraB/PrgY/GumN_fam"/>
</dbReference>
<feature type="transmembrane region" description="Helical" evidence="2">
    <location>
        <begin position="316"/>
        <end position="334"/>
    </location>
</feature>
<comment type="caution">
    <text evidence="3">The sequence shown here is derived from an EMBL/GenBank/DDBJ whole genome shotgun (WGS) entry which is preliminary data.</text>
</comment>
<feature type="transmembrane region" description="Helical" evidence="2">
    <location>
        <begin position="354"/>
        <end position="374"/>
    </location>
</feature>
<reference evidence="3 4" key="1">
    <citation type="journal article" date="2019" name="ISME J.">
        <title>Candidatus Macondimonas diazotrophica, a novel gammaproteobacterial genus dominating crude-oil-contaminated coastal sediments.</title>
        <authorList>
            <person name="Karthikeyan S."/>
            <person name="Konstantinidis K."/>
        </authorList>
    </citation>
    <scope>NUCLEOTIDE SEQUENCE [LARGE SCALE GENOMIC DNA]</scope>
    <source>
        <strain evidence="3 4">KTK01</strain>
    </source>
</reference>
<sequence>MQGIRPIKHPGAHPTPLRPPIHGVPDRFPAAPNASSARSCPRLHRFVQSRENCVNQSEVVLDEPLREITVGSSRITLLGTAHVSRASEAAVRHLIASDGFDAVAVELCPSRHQALRDPDALARMDLLQVVREGKMGLVAANLALTAYQQRLADQLGVEPGAELRAALEAADDAGLPILLIDREVGVTLRRLTGAVRWWQRPGLIAGLVASLLTREEVAEEDIERLKSGDLLHNTFADFADQAEPLYRALIGERDAYMALKLREQAELHPNQRILAVVGAGHLDGIIRHLEAAPPAQPDALLESLTRTPPRSMIGKSIPWLIMILILGGFLVGFVRGPELGWQLVLDWTLTTGGLAAVGALIALAHPLTLVGSFLAAPITTLHPLIGAGMVAVALELWLRKPRVADFSTLREDIAHIKGWWRNRVAHTFLVFMLVNLGASIGTYVGGFRLFGQLAGHG</sequence>